<dbReference type="InterPro" id="IPR001789">
    <property type="entry name" value="Sig_transdc_resp-reg_receiver"/>
</dbReference>
<dbReference type="PANTHER" id="PTHR44520:SF1">
    <property type="entry name" value="TWO-COMPONENT SYSTEM REGULATORY PROTEIN"/>
    <property type="match status" value="1"/>
</dbReference>
<name>A0A2T1C6L7_9CYAN</name>
<dbReference type="AlphaFoldDB" id="A0A2T1C6L7"/>
<sequence length="148" mass="17045">MIIVEPTRILLVEDDPNDAELIQLSFETYNFINQMDVVEDGEEALHYLLGKEGNPSPHPLPRLVLLDLKLPKLNGIQVLEAIRRHPRTRQLVVVVMTSSAEERDLEACYNLGVNSYIVKPLDFQQFVEVARQVGFYWMLLNQPPDLEF</sequence>
<dbReference type="SMART" id="SM00448">
    <property type="entry name" value="REC"/>
    <property type="match status" value="1"/>
</dbReference>
<evidence type="ECO:0000259" key="2">
    <source>
        <dbReference type="PROSITE" id="PS50110"/>
    </source>
</evidence>
<comment type="caution">
    <text evidence="3">The sequence shown here is derived from an EMBL/GenBank/DDBJ whole genome shotgun (WGS) entry which is preliminary data.</text>
</comment>
<reference evidence="3 4" key="1">
    <citation type="submission" date="2018-02" db="EMBL/GenBank/DDBJ databases">
        <authorList>
            <person name="Cohen D.B."/>
            <person name="Kent A.D."/>
        </authorList>
    </citation>
    <scope>NUCLEOTIDE SEQUENCE [LARGE SCALE GENOMIC DNA]</scope>
    <source>
        <strain evidence="3 4">CCAP 1448/3</strain>
    </source>
</reference>
<gene>
    <name evidence="3" type="ORF">C7B64_06340</name>
</gene>
<accession>A0A2T1C6L7</accession>
<dbReference type="OrthoDB" id="9793918at2"/>
<dbReference type="PROSITE" id="PS50110">
    <property type="entry name" value="RESPONSE_REGULATORY"/>
    <property type="match status" value="1"/>
</dbReference>
<dbReference type="EMBL" id="PVWJ01000022">
    <property type="protein sequence ID" value="PSB03901.1"/>
    <property type="molecule type" value="Genomic_DNA"/>
</dbReference>
<evidence type="ECO:0000313" key="4">
    <source>
        <dbReference type="Proteomes" id="UP000238762"/>
    </source>
</evidence>
<dbReference type="CDD" id="cd17557">
    <property type="entry name" value="REC_Rcp-like"/>
    <property type="match status" value="1"/>
</dbReference>
<protein>
    <submittedName>
        <fullName evidence="3">Two-component system response regulator</fullName>
    </submittedName>
</protein>
<dbReference type="InterPro" id="IPR052893">
    <property type="entry name" value="TCS_response_regulator"/>
</dbReference>
<proteinExistence type="predicted"/>
<dbReference type="SUPFAM" id="SSF52172">
    <property type="entry name" value="CheY-like"/>
    <property type="match status" value="1"/>
</dbReference>
<organism evidence="3 4">
    <name type="scientific">Merismopedia glauca CCAP 1448/3</name>
    <dbReference type="NCBI Taxonomy" id="1296344"/>
    <lineage>
        <taxon>Bacteria</taxon>
        <taxon>Bacillati</taxon>
        <taxon>Cyanobacteriota</taxon>
        <taxon>Cyanophyceae</taxon>
        <taxon>Synechococcales</taxon>
        <taxon>Merismopediaceae</taxon>
        <taxon>Merismopedia</taxon>
    </lineage>
</organism>
<dbReference type="InterPro" id="IPR011006">
    <property type="entry name" value="CheY-like_superfamily"/>
</dbReference>
<dbReference type="PANTHER" id="PTHR44520">
    <property type="entry name" value="RESPONSE REGULATOR RCP1-RELATED"/>
    <property type="match status" value="1"/>
</dbReference>
<dbReference type="GO" id="GO:0000160">
    <property type="term" value="P:phosphorelay signal transduction system"/>
    <property type="evidence" value="ECO:0007669"/>
    <property type="project" value="InterPro"/>
</dbReference>
<keyword evidence="1" id="KW-0597">Phosphoprotein</keyword>
<keyword evidence="4" id="KW-1185">Reference proteome</keyword>
<dbReference type="Pfam" id="PF00072">
    <property type="entry name" value="Response_reg"/>
    <property type="match status" value="1"/>
</dbReference>
<dbReference type="Proteomes" id="UP000238762">
    <property type="component" value="Unassembled WGS sequence"/>
</dbReference>
<reference evidence="3 4" key="2">
    <citation type="submission" date="2018-03" db="EMBL/GenBank/DDBJ databases">
        <title>The ancient ancestry and fast evolution of plastids.</title>
        <authorList>
            <person name="Moore K.R."/>
            <person name="Magnabosco C."/>
            <person name="Momper L."/>
            <person name="Gold D.A."/>
            <person name="Bosak T."/>
            <person name="Fournier G.P."/>
        </authorList>
    </citation>
    <scope>NUCLEOTIDE SEQUENCE [LARGE SCALE GENOMIC DNA]</scope>
    <source>
        <strain evidence="3 4">CCAP 1448/3</strain>
    </source>
</reference>
<evidence type="ECO:0000313" key="3">
    <source>
        <dbReference type="EMBL" id="PSB03901.1"/>
    </source>
</evidence>
<dbReference type="Gene3D" id="3.40.50.2300">
    <property type="match status" value="1"/>
</dbReference>
<feature type="domain" description="Response regulatory" evidence="2">
    <location>
        <begin position="8"/>
        <end position="134"/>
    </location>
</feature>
<feature type="modified residue" description="4-aspartylphosphate" evidence="1">
    <location>
        <position position="67"/>
    </location>
</feature>
<evidence type="ECO:0000256" key="1">
    <source>
        <dbReference type="PROSITE-ProRule" id="PRU00169"/>
    </source>
</evidence>